<evidence type="ECO:0000256" key="7">
    <source>
        <dbReference type="ARBA" id="ARBA00033659"/>
    </source>
</evidence>
<dbReference type="EMBL" id="NWSH01001334">
    <property type="protein sequence ID" value="PCG71648.1"/>
    <property type="molecule type" value="Genomic_DNA"/>
</dbReference>
<evidence type="ECO:0000256" key="8">
    <source>
        <dbReference type="RuleBase" id="RU000609"/>
    </source>
</evidence>
<dbReference type="GO" id="GO:0046872">
    <property type="term" value="F:metal ion binding"/>
    <property type="evidence" value="ECO:0007669"/>
    <property type="project" value="UniProtKB-KW"/>
</dbReference>
<dbReference type="EC" id="5.3.1.5" evidence="2 8"/>
<gene>
    <name evidence="9" type="ORF">B5V51_1644</name>
</gene>
<accession>A0A2A4JIW0</accession>
<dbReference type="Gene3D" id="3.20.20.150">
    <property type="entry name" value="Divalent-metal-dependent TIM barrel enzymes"/>
    <property type="match status" value="1"/>
</dbReference>
<evidence type="ECO:0000313" key="9">
    <source>
        <dbReference type="EMBL" id="PCG71648.1"/>
    </source>
</evidence>
<keyword evidence="4 8" id="KW-0479">Metal-binding</keyword>
<evidence type="ECO:0000256" key="6">
    <source>
        <dbReference type="ARBA" id="ARBA00023277"/>
    </source>
</evidence>
<evidence type="ECO:0000256" key="5">
    <source>
        <dbReference type="ARBA" id="ARBA00023235"/>
    </source>
</evidence>
<keyword evidence="6 8" id="KW-0119">Carbohydrate metabolism</keyword>
<organism evidence="9">
    <name type="scientific">Heliothis virescens</name>
    <name type="common">Tobacco budworm moth</name>
    <dbReference type="NCBI Taxonomy" id="7102"/>
    <lineage>
        <taxon>Eukaryota</taxon>
        <taxon>Metazoa</taxon>
        <taxon>Ecdysozoa</taxon>
        <taxon>Arthropoda</taxon>
        <taxon>Hexapoda</taxon>
        <taxon>Insecta</taxon>
        <taxon>Pterygota</taxon>
        <taxon>Neoptera</taxon>
        <taxon>Endopterygota</taxon>
        <taxon>Lepidoptera</taxon>
        <taxon>Glossata</taxon>
        <taxon>Ditrysia</taxon>
        <taxon>Noctuoidea</taxon>
        <taxon>Noctuidae</taxon>
        <taxon>Heliothinae</taxon>
        <taxon>Heliothis</taxon>
    </lineage>
</organism>
<dbReference type="STRING" id="7102.A0A2A4JIW0"/>
<comment type="caution">
    <text evidence="9">The sequence shown here is derived from an EMBL/GenBank/DDBJ whole genome shotgun (WGS) entry which is preliminary data.</text>
</comment>
<dbReference type="AlphaFoldDB" id="A0A2A4JIW0"/>
<dbReference type="PROSITE" id="PS51415">
    <property type="entry name" value="XYLOSE_ISOMERASE"/>
    <property type="match status" value="1"/>
</dbReference>
<protein>
    <recommendedName>
        <fullName evidence="2 8">Xylose isomerase</fullName>
        <ecNumber evidence="2 8">5.3.1.5</ecNumber>
    </recommendedName>
</protein>
<dbReference type="InterPro" id="IPR001998">
    <property type="entry name" value="Xylose_isomerase"/>
</dbReference>
<reference evidence="9" key="1">
    <citation type="submission" date="2017-09" db="EMBL/GenBank/DDBJ databases">
        <title>Contemporary evolution of a Lepidopteran species, Heliothis virescens, in response to modern agricultural practices.</title>
        <authorList>
            <person name="Fritz M.L."/>
            <person name="Deyonke A.M."/>
            <person name="Papanicolaou A."/>
            <person name="Micinski S."/>
            <person name="Westbrook J."/>
            <person name="Gould F."/>
        </authorList>
    </citation>
    <scope>NUCLEOTIDE SEQUENCE [LARGE SCALE GENOMIC DNA]</scope>
    <source>
        <strain evidence="9">HvINT-</strain>
        <tissue evidence="9">Whole body</tissue>
    </source>
</reference>
<dbReference type="InterPro" id="IPR036237">
    <property type="entry name" value="Xyl_isomerase-like_sf"/>
</dbReference>
<comment type="catalytic activity">
    <reaction evidence="7 8">
        <text>alpha-D-xylose = alpha-D-xylulofuranose</text>
        <dbReference type="Rhea" id="RHEA:22816"/>
        <dbReference type="ChEBI" id="CHEBI:28518"/>
        <dbReference type="ChEBI" id="CHEBI:188998"/>
        <dbReference type="EC" id="5.3.1.5"/>
    </reaction>
</comment>
<name>A0A2A4JIW0_HELVI</name>
<sequence length="461" mass="53810">MSTYNQPTAKRQKVREPRADNVDYFQGIEKISYNNMAGASESGCYRYYSSGERVHSRAMDDWLKCSLPLSDCTGNGSDICGRPTHSRPWDDGTDSLDNHKRHIKALFELCSKLGVKYWTAFDTDLVPYTESWEEGKAHWDDVTEYIQELMQRYHVKLMWLAPDLHSHARYVSGAFTSNDASTFAQAATQIKRCLEVSQRLNAECFLIWPYREGYHTPFQTDVAREIKLFAKLLKLTAEYKDRLNYRCQLLIMPYYNNYHNRNFYGGWQHHQWRERDLVHTYMWDVTSCLYLLKHYNLDRYYKVSVAPGHHMYMANIYNMLGAVTITNDWDHYDSKTLTLMMKCIVDQGTTPPGGINLKLSPRRDSDVRELTTTYVKYIDALAKALRVACSVIAEQVLSKHLQQRYASYYSGFGSRIISSDISMEECEDYYKKNQPHGDVPSSKYEHLDIVFQRHLDACDHI</sequence>
<dbReference type="GO" id="GO:0009045">
    <property type="term" value="F:xylose isomerase activity"/>
    <property type="evidence" value="ECO:0007669"/>
    <property type="project" value="UniProtKB-EC"/>
</dbReference>
<dbReference type="SUPFAM" id="SSF51658">
    <property type="entry name" value="Xylose isomerase-like"/>
    <property type="match status" value="1"/>
</dbReference>
<dbReference type="GO" id="GO:0042732">
    <property type="term" value="P:D-xylose metabolic process"/>
    <property type="evidence" value="ECO:0007669"/>
    <property type="project" value="UniProtKB-KW"/>
</dbReference>
<evidence type="ECO:0000256" key="3">
    <source>
        <dbReference type="ARBA" id="ARBA00022629"/>
    </source>
</evidence>
<comment type="similarity">
    <text evidence="1 8">Belongs to the xylose isomerase family.</text>
</comment>
<proteinExistence type="inferred from homology"/>
<evidence type="ECO:0000256" key="2">
    <source>
        <dbReference type="ARBA" id="ARBA00011958"/>
    </source>
</evidence>
<dbReference type="PRINTS" id="PR00688">
    <property type="entry name" value="XYLOSISMRASE"/>
</dbReference>
<dbReference type="PANTHER" id="PTHR48408:SF1">
    <property type="entry name" value="XYLOSE ISOMERASE"/>
    <property type="match status" value="1"/>
</dbReference>
<evidence type="ECO:0000256" key="1">
    <source>
        <dbReference type="ARBA" id="ARBA00005765"/>
    </source>
</evidence>
<keyword evidence="5 8" id="KW-0413">Isomerase</keyword>
<evidence type="ECO:0000256" key="4">
    <source>
        <dbReference type="ARBA" id="ARBA00022723"/>
    </source>
</evidence>
<keyword evidence="3 8" id="KW-0859">Xylose metabolism</keyword>
<dbReference type="PANTHER" id="PTHR48408">
    <property type="match status" value="1"/>
</dbReference>